<name>A0AAD6P5H0_9ROSI</name>
<gene>
    <name evidence="1" type="ORF">OIU84_002559</name>
</gene>
<evidence type="ECO:0000313" key="2">
    <source>
        <dbReference type="Proteomes" id="UP001162972"/>
    </source>
</evidence>
<accession>A0AAD6P5H0</accession>
<reference evidence="1 2" key="1">
    <citation type="journal article" date="2023" name="Int. J. Mol. Sci.">
        <title>De Novo Assembly and Annotation of 11 Diverse Shrub Willow (Salix) Genomes Reveals Novel Gene Organization in Sex-Linked Regions.</title>
        <authorList>
            <person name="Hyden B."/>
            <person name="Feng K."/>
            <person name="Yates T.B."/>
            <person name="Jawdy S."/>
            <person name="Cereghino C."/>
            <person name="Smart L.B."/>
            <person name="Muchero W."/>
        </authorList>
    </citation>
    <scope>NUCLEOTIDE SEQUENCE [LARGE SCALE GENOMIC DNA]</scope>
    <source>
        <tissue evidence="1">Shoot tip</tissue>
    </source>
</reference>
<organism evidence="1 2">
    <name type="scientific">Salix udensis</name>
    <dbReference type="NCBI Taxonomy" id="889485"/>
    <lineage>
        <taxon>Eukaryota</taxon>
        <taxon>Viridiplantae</taxon>
        <taxon>Streptophyta</taxon>
        <taxon>Embryophyta</taxon>
        <taxon>Tracheophyta</taxon>
        <taxon>Spermatophyta</taxon>
        <taxon>Magnoliopsida</taxon>
        <taxon>eudicotyledons</taxon>
        <taxon>Gunneridae</taxon>
        <taxon>Pentapetalae</taxon>
        <taxon>rosids</taxon>
        <taxon>fabids</taxon>
        <taxon>Malpighiales</taxon>
        <taxon>Salicaceae</taxon>
        <taxon>Saliceae</taxon>
        <taxon>Salix</taxon>
    </lineage>
</organism>
<protein>
    <submittedName>
        <fullName evidence="1">Uncharacterized protein</fullName>
    </submittedName>
</protein>
<keyword evidence="2" id="KW-1185">Reference proteome</keyword>
<proteinExistence type="predicted"/>
<sequence length="122" mass="13410">MAGQEEGIKLFGATITMHGREWLVKKNRPKKIQPLTRGRRRSYNALDARAWRPSFVTSTTTMLTSQDISVRAARGTGRQVGALRNVPVGAGRRKTKPPSRGALGGYQRSACLIAPVGYTNWS</sequence>
<dbReference type="EMBL" id="JAPFFJ010000011">
    <property type="protein sequence ID" value="KAJ6416711.1"/>
    <property type="molecule type" value="Genomic_DNA"/>
</dbReference>
<comment type="caution">
    <text evidence="1">The sequence shown here is derived from an EMBL/GenBank/DDBJ whole genome shotgun (WGS) entry which is preliminary data.</text>
</comment>
<dbReference type="AlphaFoldDB" id="A0AAD6P5H0"/>
<dbReference type="Proteomes" id="UP001162972">
    <property type="component" value="Chromosome 11"/>
</dbReference>
<evidence type="ECO:0000313" key="1">
    <source>
        <dbReference type="EMBL" id="KAJ6416711.1"/>
    </source>
</evidence>